<protein>
    <submittedName>
        <fullName evidence="2">DUF805 domain-containing protein</fullName>
    </submittedName>
</protein>
<dbReference type="PANTHER" id="PTHR34980:SF1">
    <property type="entry name" value="INNER MEMBRANE PROTEIN"/>
    <property type="match status" value="1"/>
</dbReference>
<dbReference type="EMBL" id="PHHA01000003">
    <property type="protein sequence ID" value="PJG86092.1"/>
    <property type="molecule type" value="Genomic_DNA"/>
</dbReference>
<feature type="transmembrane region" description="Helical" evidence="1">
    <location>
        <begin position="20"/>
        <end position="40"/>
    </location>
</feature>
<dbReference type="OrthoDB" id="9812349at2"/>
<sequence length="147" mass="16709">MIWYKGLFSFKGRLNRQGFWIGIVSVLLWLFFFANVFPIQQNIEQSQIILLLSVLGLAVWVCLAVVIKRLHDRGRSGWGAFMLILPILCYISSPQDDSFLAWALSRLLPLFIITLLLLDLGIFKGQTQANVYGEKGVSISFNNKDLT</sequence>
<evidence type="ECO:0000256" key="1">
    <source>
        <dbReference type="SAM" id="Phobius"/>
    </source>
</evidence>
<comment type="caution">
    <text evidence="2">The sequence shown here is derived from an EMBL/GenBank/DDBJ whole genome shotgun (WGS) entry which is preliminary data.</text>
</comment>
<dbReference type="RefSeq" id="WP_100288024.1">
    <property type="nucleotide sequence ID" value="NZ_PHHA01000003.1"/>
</dbReference>
<gene>
    <name evidence="2" type="ORF">CVP05_02675</name>
</gene>
<dbReference type="InterPro" id="IPR008523">
    <property type="entry name" value="DUF805"/>
</dbReference>
<name>A0A2M8S4M5_9PAST</name>
<dbReference type="AlphaFoldDB" id="A0A2M8S4M5"/>
<accession>A0A2M8S4M5</accession>
<keyword evidence="1" id="KW-0472">Membrane</keyword>
<dbReference type="PANTHER" id="PTHR34980">
    <property type="entry name" value="INNER MEMBRANE PROTEIN-RELATED-RELATED"/>
    <property type="match status" value="1"/>
</dbReference>
<feature type="transmembrane region" description="Helical" evidence="1">
    <location>
        <begin position="99"/>
        <end position="118"/>
    </location>
</feature>
<feature type="transmembrane region" description="Helical" evidence="1">
    <location>
        <begin position="46"/>
        <end position="67"/>
    </location>
</feature>
<keyword evidence="1" id="KW-0812">Transmembrane</keyword>
<proteinExistence type="predicted"/>
<keyword evidence="1" id="KW-1133">Transmembrane helix</keyword>
<dbReference type="Pfam" id="PF05656">
    <property type="entry name" value="DUF805"/>
    <property type="match status" value="1"/>
</dbReference>
<organism evidence="2 3">
    <name type="scientific">Conservatibacter flavescens</name>
    <dbReference type="NCBI Taxonomy" id="28161"/>
    <lineage>
        <taxon>Bacteria</taxon>
        <taxon>Pseudomonadati</taxon>
        <taxon>Pseudomonadota</taxon>
        <taxon>Gammaproteobacteria</taxon>
        <taxon>Pasteurellales</taxon>
        <taxon>Pasteurellaceae</taxon>
        <taxon>Conservatibacter</taxon>
    </lineage>
</organism>
<dbReference type="GO" id="GO:0005886">
    <property type="term" value="C:plasma membrane"/>
    <property type="evidence" value="ECO:0007669"/>
    <property type="project" value="TreeGrafter"/>
</dbReference>
<evidence type="ECO:0000313" key="2">
    <source>
        <dbReference type="EMBL" id="PJG86092.1"/>
    </source>
</evidence>
<reference evidence="2 3" key="1">
    <citation type="submission" date="2017-11" db="EMBL/GenBank/DDBJ databases">
        <title>Reclassification of Bisgaard taxon 7 as Conservatibacter flavescens gen. nov., sp. nov.</title>
        <authorList>
            <person name="Christensen H."/>
        </authorList>
    </citation>
    <scope>NUCLEOTIDE SEQUENCE [LARGE SCALE GENOMIC DNA]</scope>
    <source>
        <strain evidence="2 3">7_4</strain>
    </source>
</reference>
<feature type="transmembrane region" description="Helical" evidence="1">
    <location>
        <begin position="76"/>
        <end position="93"/>
    </location>
</feature>
<keyword evidence="3" id="KW-1185">Reference proteome</keyword>
<evidence type="ECO:0000313" key="3">
    <source>
        <dbReference type="Proteomes" id="UP000229329"/>
    </source>
</evidence>
<dbReference type="Proteomes" id="UP000229329">
    <property type="component" value="Unassembled WGS sequence"/>
</dbReference>